<evidence type="ECO:0000313" key="4">
    <source>
        <dbReference type="Proteomes" id="UP000255193"/>
    </source>
</evidence>
<name>A0A378QA54_9GAMM</name>
<gene>
    <name evidence="3" type="primary">yihG</name>
    <name evidence="3" type="ORF">NCTC11091_01887</name>
</gene>
<dbReference type="CDD" id="cd07990">
    <property type="entry name" value="LPLAT_LCLAT1-like"/>
    <property type="match status" value="1"/>
</dbReference>
<dbReference type="NCBIfam" id="NF010621">
    <property type="entry name" value="PRK14014.1"/>
    <property type="match status" value="1"/>
</dbReference>
<dbReference type="SUPFAM" id="SSF69593">
    <property type="entry name" value="Glycerol-3-phosphate (1)-acyltransferase"/>
    <property type="match status" value="1"/>
</dbReference>
<reference evidence="3 4" key="1">
    <citation type="submission" date="2018-06" db="EMBL/GenBank/DDBJ databases">
        <authorList>
            <consortium name="Pathogen Informatics"/>
            <person name="Doyle S."/>
        </authorList>
    </citation>
    <scope>NUCLEOTIDE SEQUENCE [LARGE SCALE GENOMIC DNA]</scope>
    <source>
        <strain evidence="3 4">NCTC11091</strain>
    </source>
</reference>
<dbReference type="PANTHER" id="PTHR10983">
    <property type="entry name" value="1-ACYLGLYCEROL-3-PHOSPHATE ACYLTRANSFERASE-RELATED"/>
    <property type="match status" value="1"/>
</dbReference>
<dbReference type="RefSeq" id="WP_079351953.1">
    <property type="nucleotide sequence ID" value="NZ_MXAO01000002.1"/>
</dbReference>
<organism evidence="3 4">
    <name type="scientific">Faucicola atlantae</name>
    <dbReference type="NCBI Taxonomy" id="34059"/>
    <lineage>
        <taxon>Bacteria</taxon>
        <taxon>Pseudomonadati</taxon>
        <taxon>Pseudomonadota</taxon>
        <taxon>Gammaproteobacteria</taxon>
        <taxon>Moraxellales</taxon>
        <taxon>Moraxellaceae</taxon>
        <taxon>Faucicola</taxon>
    </lineage>
</organism>
<dbReference type="PANTHER" id="PTHR10983:SF16">
    <property type="entry name" value="LYSOCARDIOLIPIN ACYLTRANSFERASE 1"/>
    <property type="match status" value="1"/>
</dbReference>
<keyword evidence="3" id="KW-0012">Acyltransferase</keyword>
<dbReference type="EMBL" id="UGQA01000001">
    <property type="protein sequence ID" value="STY96077.1"/>
    <property type="molecule type" value="Genomic_DNA"/>
</dbReference>
<dbReference type="GO" id="GO:0016746">
    <property type="term" value="F:acyltransferase activity"/>
    <property type="evidence" value="ECO:0007669"/>
    <property type="project" value="UniProtKB-KW"/>
</dbReference>
<protein>
    <submittedName>
        <fullName evidence="3">Probable acyltransferase yihG</fullName>
        <ecNumber evidence="3">2.3.-.-</ecNumber>
    </submittedName>
</protein>
<keyword evidence="3" id="KW-0808">Transferase</keyword>
<feature type="region of interest" description="Disordered" evidence="1">
    <location>
        <begin position="1"/>
        <end position="22"/>
    </location>
</feature>
<dbReference type="Pfam" id="PF01553">
    <property type="entry name" value="Acyltransferase"/>
    <property type="match status" value="1"/>
</dbReference>
<proteinExistence type="predicted"/>
<evidence type="ECO:0000256" key="1">
    <source>
        <dbReference type="SAM" id="MobiDB-lite"/>
    </source>
</evidence>
<dbReference type="Proteomes" id="UP000255193">
    <property type="component" value="Unassembled WGS sequence"/>
</dbReference>
<accession>A0A378QA54</accession>
<sequence>MTPRNHTFNHTLKKTPTNPHPNPIYRRLAKLRDQSSVLGQAATFGATTGTILGNSLLFGAPLLAAGALKTLTGNPRADKTVLNIAEHWITTNNYLINHLLPNIDLRVNLPANLSPTGRYILLCNHQSWVDTSVIQYIGQDRLPLTRFFAKHELLYIPIVGQAFYFLDFPMMKRYSKEEIAKNPTLKNRDIEEARRACQQLANKPFTLLNFVEGTRFTQQKRDAQQSPYAHLLKPKAGGLALALAALGEQLDGILDVTIVYPDGVPLYRDLWQGNIRQLGVDMRFVDLPRELLNNLIAGKFNDDVATKQAMFDWLDNIWQQKDVRIEQMLADFAQ</sequence>
<feature type="compositionally biased region" description="Polar residues" evidence="1">
    <location>
        <begin position="1"/>
        <end position="17"/>
    </location>
</feature>
<evidence type="ECO:0000313" key="3">
    <source>
        <dbReference type="EMBL" id="STY96077.1"/>
    </source>
</evidence>
<evidence type="ECO:0000259" key="2">
    <source>
        <dbReference type="SMART" id="SM00563"/>
    </source>
</evidence>
<dbReference type="EC" id="2.3.-.-" evidence="3"/>
<dbReference type="AlphaFoldDB" id="A0A378QA54"/>
<dbReference type="InterPro" id="IPR002123">
    <property type="entry name" value="Plipid/glycerol_acylTrfase"/>
</dbReference>
<feature type="domain" description="Phospholipid/glycerol acyltransferase" evidence="2">
    <location>
        <begin position="119"/>
        <end position="261"/>
    </location>
</feature>
<dbReference type="SMART" id="SM00563">
    <property type="entry name" value="PlsC"/>
    <property type="match status" value="1"/>
</dbReference>